<dbReference type="EMBL" id="OU893333">
    <property type="protein sequence ID" value="CAH0756475.1"/>
    <property type="molecule type" value="Genomic_DNA"/>
</dbReference>
<dbReference type="OrthoDB" id="4418812at2759"/>
<gene>
    <name evidence="1" type="ORF">DIATSA_LOCUS7115</name>
</gene>
<organism evidence="1 2">
    <name type="scientific">Diatraea saccharalis</name>
    <name type="common">sugarcane borer</name>
    <dbReference type="NCBI Taxonomy" id="40085"/>
    <lineage>
        <taxon>Eukaryota</taxon>
        <taxon>Metazoa</taxon>
        <taxon>Ecdysozoa</taxon>
        <taxon>Arthropoda</taxon>
        <taxon>Hexapoda</taxon>
        <taxon>Insecta</taxon>
        <taxon>Pterygota</taxon>
        <taxon>Neoptera</taxon>
        <taxon>Endopterygota</taxon>
        <taxon>Lepidoptera</taxon>
        <taxon>Glossata</taxon>
        <taxon>Ditrysia</taxon>
        <taxon>Pyraloidea</taxon>
        <taxon>Crambidae</taxon>
        <taxon>Crambinae</taxon>
        <taxon>Diatraea</taxon>
    </lineage>
</organism>
<accession>A0A9P0CA90</accession>
<protein>
    <submittedName>
        <fullName evidence="1">Uncharacterized protein</fullName>
    </submittedName>
</protein>
<evidence type="ECO:0000313" key="1">
    <source>
        <dbReference type="EMBL" id="CAH0756475.1"/>
    </source>
</evidence>
<keyword evidence="2" id="KW-1185">Reference proteome</keyword>
<reference evidence="1" key="2">
    <citation type="submission" date="2022-10" db="EMBL/GenBank/DDBJ databases">
        <authorList>
            <consortium name="ENA_rothamsted_submissions"/>
            <consortium name="culmorum"/>
            <person name="King R."/>
        </authorList>
    </citation>
    <scope>NUCLEOTIDE SEQUENCE</scope>
</reference>
<evidence type="ECO:0000313" key="2">
    <source>
        <dbReference type="Proteomes" id="UP001153714"/>
    </source>
</evidence>
<dbReference type="AlphaFoldDB" id="A0A9P0CA90"/>
<sequence>MESKEPLGPSPALLAKRELVKQNQWCQKSDIEFDSWCDPDNPKTITYKDVIKAAVAIKEEIPKTPLMVIFFVKILEMRLKMFILLLS</sequence>
<dbReference type="Proteomes" id="UP001153714">
    <property type="component" value="Chromosome 2"/>
</dbReference>
<reference evidence="1" key="1">
    <citation type="submission" date="2021-12" db="EMBL/GenBank/DDBJ databases">
        <authorList>
            <person name="King R."/>
        </authorList>
    </citation>
    <scope>NUCLEOTIDE SEQUENCE</scope>
</reference>
<name>A0A9P0CA90_9NEOP</name>
<proteinExistence type="predicted"/>